<feature type="coiled-coil region" evidence="1">
    <location>
        <begin position="87"/>
        <end position="117"/>
    </location>
</feature>
<feature type="compositionally biased region" description="Basic and acidic residues" evidence="2">
    <location>
        <begin position="628"/>
        <end position="645"/>
    </location>
</feature>
<organism evidence="4 5">
    <name type="scientific">Tetrahymena thermophila (strain SB210)</name>
    <dbReference type="NCBI Taxonomy" id="312017"/>
    <lineage>
        <taxon>Eukaryota</taxon>
        <taxon>Sar</taxon>
        <taxon>Alveolata</taxon>
        <taxon>Ciliophora</taxon>
        <taxon>Intramacronucleata</taxon>
        <taxon>Oligohymenophorea</taxon>
        <taxon>Hymenostomatida</taxon>
        <taxon>Tetrahymenina</taxon>
        <taxon>Tetrahymenidae</taxon>
        <taxon>Tetrahymena</taxon>
    </lineage>
</organism>
<feature type="transmembrane region" description="Helical" evidence="3">
    <location>
        <begin position="252"/>
        <end position="273"/>
    </location>
</feature>
<evidence type="ECO:0000256" key="3">
    <source>
        <dbReference type="SAM" id="Phobius"/>
    </source>
</evidence>
<dbReference type="Proteomes" id="UP000009168">
    <property type="component" value="Unassembled WGS sequence"/>
</dbReference>
<dbReference type="AlphaFoldDB" id="Q23I94"/>
<feature type="compositionally biased region" description="Polar residues" evidence="2">
    <location>
        <begin position="616"/>
        <end position="626"/>
    </location>
</feature>
<evidence type="ECO:0000256" key="1">
    <source>
        <dbReference type="SAM" id="Coils"/>
    </source>
</evidence>
<dbReference type="HOGENOM" id="CLU_038532_0_0_1"/>
<feature type="transmembrane region" description="Helical" evidence="3">
    <location>
        <begin position="207"/>
        <end position="225"/>
    </location>
</feature>
<keyword evidence="3 4" id="KW-0812">Transmembrane</keyword>
<gene>
    <name evidence="4" type="ORF">TTHERM_01251270</name>
</gene>
<keyword evidence="3" id="KW-1133">Transmembrane helix</keyword>
<feature type="transmembrane region" description="Helical" evidence="3">
    <location>
        <begin position="413"/>
        <end position="429"/>
    </location>
</feature>
<feature type="region of interest" description="Disordered" evidence="2">
    <location>
        <begin position="606"/>
        <end position="645"/>
    </location>
</feature>
<evidence type="ECO:0000313" key="4">
    <source>
        <dbReference type="EMBL" id="EAR96252.1"/>
    </source>
</evidence>
<feature type="compositionally biased region" description="Polar residues" evidence="2">
    <location>
        <begin position="543"/>
        <end position="553"/>
    </location>
</feature>
<dbReference type="RefSeq" id="XP_001016497.1">
    <property type="nucleotide sequence ID" value="XM_001016497.1"/>
</dbReference>
<feature type="transmembrane region" description="Helical" evidence="3">
    <location>
        <begin position="133"/>
        <end position="160"/>
    </location>
</feature>
<evidence type="ECO:0000256" key="2">
    <source>
        <dbReference type="SAM" id="MobiDB-lite"/>
    </source>
</evidence>
<dbReference type="EMBL" id="GG662694">
    <property type="protein sequence ID" value="EAR96252.1"/>
    <property type="molecule type" value="Genomic_DNA"/>
</dbReference>
<name>Q23I94_TETTS</name>
<proteinExistence type="predicted"/>
<keyword evidence="1" id="KW-0175">Coiled coil</keyword>
<dbReference type="KEGG" id="tet:TTHERM_01251270"/>
<evidence type="ECO:0000313" key="5">
    <source>
        <dbReference type="Proteomes" id="UP000009168"/>
    </source>
</evidence>
<feature type="region of interest" description="Disordered" evidence="2">
    <location>
        <begin position="529"/>
        <end position="553"/>
    </location>
</feature>
<feature type="compositionally biased region" description="Basic and acidic residues" evidence="2">
    <location>
        <begin position="529"/>
        <end position="542"/>
    </location>
</feature>
<feature type="transmembrane region" description="Helical" evidence="3">
    <location>
        <begin position="377"/>
        <end position="407"/>
    </location>
</feature>
<accession>Q23I94</accession>
<feature type="transmembrane region" description="Helical" evidence="3">
    <location>
        <begin position="322"/>
        <end position="348"/>
    </location>
</feature>
<keyword evidence="5" id="KW-1185">Reference proteome</keyword>
<sequence length="645" mass="75010">MQGTYQAPPPPYTTQPYTQQYTQQYPQQYPQAMQQTVIHQVVYNPQQPPPPNMQYVYAQPSLVSVPSNQPMLMNQISLPTDPNNIQLIHMQSNLIDLNEQKRKQQEEKEEKEDIELLIKCQLLHSSFQTSKTYLFFMGLKVFMQFMFLLYIIVSLIFYLLRPKYELQKIGNKNYFRATSSPVSKSNFECTPAQDPDVLKVINYADTWVVICAALIIAYKIFYIYMSTKYFKSIFKQKYIINTQKFDVSYVDYINLFFDYTFVISLSPLTAVVYEDCANLRYGIYIFGAAPIYAAGVVFSLFNFICLTIMIEACKAKSFDKLMAYPFLILVTLPAIVIIIFLACGVEILKQKVTYYKETTTYSDGSQTVEHKDDDARWIIIFPILCIVAVLVFFCVMIIISFALLLVYCHPAMIIYYVLTILLSIGFLIVNRRGTDYRLQLFCLLIIDYFRQTKPKLLQMAYNYEFNEQNVKNHGIFQQLQQQSRIFFNSPSLVFYKYNIRQTCKLYNQYKEIYADLLEEFSKDPIDKKEEPKLEHAKGEQDQIKGTINGNEGVQTNHLDLEKGQTGNIQLETNQPFNNENQIQENGQTVNVQVEDLQPVVGANQIEDAENNEKQSENLNLSQLSVNKNKHEHEPNNRRARSAFDD</sequence>
<feature type="transmembrane region" description="Helical" evidence="3">
    <location>
        <begin position="285"/>
        <end position="310"/>
    </location>
</feature>
<dbReference type="GeneID" id="7830390"/>
<keyword evidence="3" id="KW-0472">Membrane</keyword>
<dbReference type="InParanoid" id="Q23I94"/>
<reference evidence="5" key="1">
    <citation type="journal article" date="2006" name="PLoS Biol.">
        <title>Macronuclear genome sequence of the ciliate Tetrahymena thermophila, a model eukaryote.</title>
        <authorList>
            <person name="Eisen J.A."/>
            <person name="Coyne R.S."/>
            <person name="Wu M."/>
            <person name="Wu D."/>
            <person name="Thiagarajan M."/>
            <person name="Wortman J.R."/>
            <person name="Badger J.H."/>
            <person name="Ren Q."/>
            <person name="Amedeo P."/>
            <person name="Jones K.M."/>
            <person name="Tallon L.J."/>
            <person name="Delcher A.L."/>
            <person name="Salzberg S.L."/>
            <person name="Silva J.C."/>
            <person name="Haas B.J."/>
            <person name="Majoros W.H."/>
            <person name="Farzad M."/>
            <person name="Carlton J.M."/>
            <person name="Smith R.K. Jr."/>
            <person name="Garg J."/>
            <person name="Pearlman R.E."/>
            <person name="Karrer K.M."/>
            <person name="Sun L."/>
            <person name="Manning G."/>
            <person name="Elde N.C."/>
            <person name="Turkewitz A.P."/>
            <person name="Asai D.J."/>
            <person name="Wilkes D.E."/>
            <person name="Wang Y."/>
            <person name="Cai H."/>
            <person name="Collins K."/>
            <person name="Stewart B.A."/>
            <person name="Lee S.R."/>
            <person name="Wilamowska K."/>
            <person name="Weinberg Z."/>
            <person name="Ruzzo W.L."/>
            <person name="Wloga D."/>
            <person name="Gaertig J."/>
            <person name="Frankel J."/>
            <person name="Tsao C.-C."/>
            <person name="Gorovsky M.A."/>
            <person name="Keeling P.J."/>
            <person name="Waller R.F."/>
            <person name="Patron N.J."/>
            <person name="Cherry J.M."/>
            <person name="Stover N.A."/>
            <person name="Krieger C.J."/>
            <person name="del Toro C."/>
            <person name="Ryder H.F."/>
            <person name="Williamson S.C."/>
            <person name="Barbeau R.A."/>
            <person name="Hamilton E.P."/>
            <person name="Orias E."/>
        </authorList>
    </citation>
    <scope>NUCLEOTIDE SEQUENCE [LARGE SCALE GENOMIC DNA]</scope>
    <source>
        <strain evidence="5">SB210</strain>
    </source>
</reference>
<protein>
    <submittedName>
        <fullName evidence="4">Transmembrane protein, putative</fullName>
    </submittedName>
</protein>